<dbReference type="STRING" id="1849047.A0A3D8QK43"/>
<dbReference type="PANTHER" id="PTHR13789:SF268">
    <property type="entry name" value="5-METHYLPHENAZINE-1-CARBOXYLATE 1-MONOOXYGENASE"/>
    <property type="match status" value="1"/>
</dbReference>
<keyword evidence="3" id="KW-0274">FAD</keyword>
<dbReference type="Pfam" id="PF01494">
    <property type="entry name" value="FAD_binding_3"/>
    <property type="match status" value="1"/>
</dbReference>
<dbReference type="InterPro" id="IPR050493">
    <property type="entry name" value="FAD-dep_Monooxygenase_BioMet"/>
</dbReference>
<protein>
    <submittedName>
        <fullName evidence="7">FAD protein</fullName>
    </submittedName>
</protein>
<comment type="similarity">
    <text evidence="1">Belongs to the paxM FAD-dependent monooxygenase family.</text>
</comment>
<dbReference type="GO" id="GO:0071949">
    <property type="term" value="F:FAD binding"/>
    <property type="evidence" value="ECO:0007669"/>
    <property type="project" value="InterPro"/>
</dbReference>
<evidence type="ECO:0000256" key="2">
    <source>
        <dbReference type="ARBA" id="ARBA00022630"/>
    </source>
</evidence>
<dbReference type="NCBIfam" id="NF005720">
    <property type="entry name" value="PRK07538.1"/>
    <property type="match status" value="1"/>
</dbReference>
<evidence type="ECO:0000313" key="7">
    <source>
        <dbReference type="EMBL" id="RDW62091.1"/>
    </source>
</evidence>
<dbReference type="PRINTS" id="PR00420">
    <property type="entry name" value="RNGMNOXGNASE"/>
</dbReference>
<proteinExistence type="inferred from homology"/>
<dbReference type="AlphaFoldDB" id="A0A3D8QK43"/>
<evidence type="ECO:0000256" key="3">
    <source>
        <dbReference type="ARBA" id="ARBA00022827"/>
    </source>
</evidence>
<evidence type="ECO:0000256" key="5">
    <source>
        <dbReference type="ARBA" id="ARBA00023033"/>
    </source>
</evidence>
<evidence type="ECO:0000256" key="1">
    <source>
        <dbReference type="ARBA" id="ARBA00007992"/>
    </source>
</evidence>
<dbReference type="PANTHER" id="PTHR13789">
    <property type="entry name" value="MONOOXYGENASE"/>
    <property type="match status" value="1"/>
</dbReference>
<evidence type="ECO:0000259" key="6">
    <source>
        <dbReference type="Pfam" id="PF01494"/>
    </source>
</evidence>
<feature type="domain" description="FAD-binding" evidence="6">
    <location>
        <begin position="13"/>
        <end position="375"/>
    </location>
</feature>
<dbReference type="Gene3D" id="3.30.9.30">
    <property type="match status" value="1"/>
</dbReference>
<evidence type="ECO:0000256" key="4">
    <source>
        <dbReference type="ARBA" id="ARBA00023002"/>
    </source>
</evidence>
<gene>
    <name evidence="7" type="ORF">BP6252_11524</name>
</gene>
<dbReference type="SUPFAM" id="SSF54373">
    <property type="entry name" value="FAD-linked reductases, C-terminal domain"/>
    <property type="match status" value="1"/>
</dbReference>
<evidence type="ECO:0000313" key="8">
    <source>
        <dbReference type="Proteomes" id="UP000256645"/>
    </source>
</evidence>
<name>A0A3D8QK43_9HELO</name>
<keyword evidence="8" id="KW-1185">Reference proteome</keyword>
<organism evidence="7 8">
    <name type="scientific">Coleophoma cylindrospora</name>
    <dbReference type="NCBI Taxonomy" id="1849047"/>
    <lineage>
        <taxon>Eukaryota</taxon>
        <taxon>Fungi</taxon>
        <taxon>Dikarya</taxon>
        <taxon>Ascomycota</taxon>
        <taxon>Pezizomycotina</taxon>
        <taxon>Leotiomycetes</taxon>
        <taxon>Helotiales</taxon>
        <taxon>Dermateaceae</taxon>
        <taxon>Coleophoma</taxon>
    </lineage>
</organism>
<sequence>MEGTFEGNRTKPSVVVAGGGIGGLVLGLQLHAVGITEVDIFESVSKIDILGVGINLQPSAVLILRNLGLLDALAATGIETAEQNFYNKHGNLIQSEKRGKAAGYTIPQYSIHRGKLHELLLAAFKERLGAERFHLDHRVTSYTPATATTKVTAHFVSHSKNPQPSRSADILVAADGINSAIRAQLYPEEGLPRFSGFMLWRGTMRCKPYLTGRTMVWAGYADKKFIAYPVCQESLERGECLSNWIAEVRIQPADDPNVVPPKPDYSKTVPKERFSGYFKDWNFDFLDVPKLIEEANEVFEFPMCDRDPVSQWTFGRLTLLGDAAHAMYPFGSNGASQAIIDAEELALQLCKHPTDLDLALKEYERIRLPVTEKIIYANRGQGPDHIMQIVEERAPDGFDNVNDVISVEEIKAVGDKYKAMAGFEVQSVNQKASDTDVYDVLKTRS</sequence>
<accession>A0A3D8QK43</accession>
<dbReference type="Proteomes" id="UP000256645">
    <property type="component" value="Unassembled WGS sequence"/>
</dbReference>
<dbReference type="OrthoDB" id="16820at2759"/>
<keyword evidence="4" id="KW-0560">Oxidoreductase</keyword>
<keyword evidence="5" id="KW-0503">Monooxygenase</keyword>
<reference evidence="7 8" key="1">
    <citation type="journal article" date="2018" name="IMA Fungus">
        <title>IMA Genome-F 9: Draft genome sequence of Annulohypoxylon stygium, Aspergillus mulundensis, Berkeleyomyces basicola (syn. Thielaviopsis basicola), Ceratocystis smalleyi, two Cercospora beticola strains, Coleophoma cylindrospora, Fusarium fracticaudum, Phialophora cf. hyalina, and Morchella septimelata.</title>
        <authorList>
            <person name="Wingfield B.D."/>
            <person name="Bills G.F."/>
            <person name="Dong Y."/>
            <person name="Huang W."/>
            <person name="Nel W.J."/>
            <person name="Swalarsk-Parry B.S."/>
            <person name="Vaghefi N."/>
            <person name="Wilken P.M."/>
            <person name="An Z."/>
            <person name="de Beer Z.W."/>
            <person name="De Vos L."/>
            <person name="Chen L."/>
            <person name="Duong T.A."/>
            <person name="Gao Y."/>
            <person name="Hammerbacher A."/>
            <person name="Kikkert J.R."/>
            <person name="Li Y."/>
            <person name="Li H."/>
            <person name="Li K."/>
            <person name="Li Q."/>
            <person name="Liu X."/>
            <person name="Ma X."/>
            <person name="Naidoo K."/>
            <person name="Pethybridge S.J."/>
            <person name="Sun J."/>
            <person name="Steenkamp E.T."/>
            <person name="van der Nest M.A."/>
            <person name="van Wyk S."/>
            <person name="Wingfield M.J."/>
            <person name="Xiong C."/>
            <person name="Yue Q."/>
            <person name="Zhang X."/>
        </authorList>
    </citation>
    <scope>NUCLEOTIDE SEQUENCE [LARGE SCALE GENOMIC DNA]</scope>
    <source>
        <strain evidence="7 8">BP6252</strain>
    </source>
</reference>
<dbReference type="EMBL" id="PDLM01000014">
    <property type="protein sequence ID" value="RDW62091.1"/>
    <property type="molecule type" value="Genomic_DNA"/>
</dbReference>
<dbReference type="GO" id="GO:0004497">
    <property type="term" value="F:monooxygenase activity"/>
    <property type="evidence" value="ECO:0007669"/>
    <property type="project" value="UniProtKB-KW"/>
</dbReference>
<dbReference type="InterPro" id="IPR036188">
    <property type="entry name" value="FAD/NAD-bd_sf"/>
</dbReference>
<comment type="caution">
    <text evidence="7">The sequence shown here is derived from an EMBL/GenBank/DDBJ whole genome shotgun (WGS) entry which is preliminary data.</text>
</comment>
<dbReference type="Gene3D" id="3.50.50.60">
    <property type="entry name" value="FAD/NAD(P)-binding domain"/>
    <property type="match status" value="1"/>
</dbReference>
<dbReference type="InterPro" id="IPR002938">
    <property type="entry name" value="FAD-bd"/>
</dbReference>
<keyword evidence="2" id="KW-0285">Flavoprotein</keyword>
<dbReference type="SUPFAM" id="SSF51905">
    <property type="entry name" value="FAD/NAD(P)-binding domain"/>
    <property type="match status" value="1"/>
</dbReference>